<dbReference type="RefSeq" id="WP_109190777.1">
    <property type="nucleotide sequence ID" value="NZ_CP029255.1"/>
</dbReference>
<organism evidence="2 3">
    <name type="scientific">Flavobacterium crocinum</name>
    <dbReference type="NCBI Taxonomy" id="2183896"/>
    <lineage>
        <taxon>Bacteria</taxon>
        <taxon>Pseudomonadati</taxon>
        <taxon>Bacteroidota</taxon>
        <taxon>Flavobacteriia</taxon>
        <taxon>Flavobacteriales</taxon>
        <taxon>Flavobacteriaceae</taxon>
        <taxon>Flavobacterium</taxon>
    </lineage>
</organism>
<keyword evidence="1" id="KW-1133">Transmembrane helix</keyword>
<dbReference type="KEGG" id="fcr:HYN56_02760"/>
<feature type="transmembrane region" description="Helical" evidence="1">
    <location>
        <begin position="103"/>
        <end position="124"/>
    </location>
</feature>
<feature type="transmembrane region" description="Helical" evidence="1">
    <location>
        <begin position="154"/>
        <end position="175"/>
    </location>
</feature>
<feature type="transmembrane region" description="Helical" evidence="1">
    <location>
        <begin position="12"/>
        <end position="28"/>
    </location>
</feature>
<proteinExistence type="predicted"/>
<keyword evidence="1" id="KW-0472">Membrane</keyword>
<dbReference type="EMBL" id="CP029255">
    <property type="protein sequence ID" value="AWK03196.1"/>
    <property type="molecule type" value="Genomic_DNA"/>
</dbReference>
<evidence type="ECO:0000256" key="1">
    <source>
        <dbReference type="SAM" id="Phobius"/>
    </source>
</evidence>
<reference evidence="2 3" key="1">
    <citation type="submission" date="2018-05" db="EMBL/GenBank/DDBJ databases">
        <title>Genome sequencing of Flavobacterium sp. HYN0056.</title>
        <authorList>
            <person name="Yi H."/>
            <person name="Baek C."/>
        </authorList>
    </citation>
    <scope>NUCLEOTIDE SEQUENCE [LARGE SCALE GENOMIC DNA]</scope>
    <source>
        <strain evidence="2 3">HYN0056</strain>
    </source>
</reference>
<evidence type="ECO:0008006" key="4">
    <source>
        <dbReference type="Google" id="ProtNLM"/>
    </source>
</evidence>
<keyword evidence="1" id="KW-0812">Transmembrane</keyword>
<dbReference type="AlphaFoldDB" id="A0A2S1YGN7"/>
<dbReference type="OrthoDB" id="825516at2"/>
<dbReference type="Proteomes" id="UP000245250">
    <property type="component" value="Chromosome"/>
</dbReference>
<name>A0A2S1YGN7_9FLAO</name>
<evidence type="ECO:0000313" key="2">
    <source>
        <dbReference type="EMBL" id="AWK03196.1"/>
    </source>
</evidence>
<sequence>MTIKINIKNTFLKYLLLCVLSILLNHLLKEIVNLDKLLYNSLYEQLTSLQIEKLFEFQKKWQWLNYTIPPIFIIVKTLIISSIIYIGIFLFNTDLKFRIIIDFVLKAEFIFLLVPIFKIIWFYFFQTNYTLGDVQSFYPLSALNIIGYKGLETWFIYPFQILNLFEFFYIIYLGYEIGKHTQTNTDYGLKVVGLSYVPSLFLWIATVMFFTLNYS</sequence>
<protein>
    <recommendedName>
        <fullName evidence="4">Yip1 domain-containing protein</fullName>
    </recommendedName>
</protein>
<keyword evidence="3" id="KW-1185">Reference proteome</keyword>
<feature type="transmembrane region" description="Helical" evidence="1">
    <location>
        <begin position="187"/>
        <end position="212"/>
    </location>
</feature>
<evidence type="ECO:0000313" key="3">
    <source>
        <dbReference type="Proteomes" id="UP000245250"/>
    </source>
</evidence>
<gene>
    <name evidence="2" type="ORF">HYN56_02760</name>
</gene>
<feature type="transmembrane region" description="Helical" evidence="1">
    <location>
        <begin position="71"/>
        <end position="91"/>
    </location>
</feature>
<accession>A0A2S1YGN7</accession>